<reference evidence="3 4" key="1">
    <citation type="journal article" date="2015" name="Nature">
        <title>rRNA introns, odd ribosomes, and small enigmatic genomes across a large radiation of phyla.</title>
        <authorList>
            <person name="Brown C.T."/>
            <person name="Hug L.A."/>
            <person name="Thomas B.C."/>
            <person name="Sharon I."/>
            <person name="Castelle C.J."/>
            <person name="Singh A."/>
            <person name="Wilkins M.J."/>
            <person name="Williams K.H."/>
            <person name="Banfield J.F."/>
        </authorList>
    </citation>
    <scope>NUCLEOTIDE SEQUENCE [LARGE SCALE GENOMIC DNA]</scope>
</reference>
<name>A0A837HPJ8_9BACT</name>
<dbReference type="EMBL" id="LBWE01000003">
    <property type="protein sequence ID" value="KKR02080.1"/>
    <property type="molecule type" value="Genomic_DNA"/>
</dbReference>
<evidence type="ECO:0000256" key="2">
    <source>
        <dbReference type="SAM" id="Phobius"/>
    </source>
</evidence>
<dbReference type="Proteomes" id="UP000033998">
    <property type="component" value="Unassembled WGS sequence"/>
</dbReference>
<feature type="compositionally biased region" description="Polar residues" evidence="1">
    <location>
        <begin position="64"/>
        <end position="76"/>
    </location>
</feature>
<accession>A0A837HPJ8</accession>
<comment type="caution">
    <text evidence="3">The sequence shown here is derived from an EMBL/GenBank/DDBJ whole genome shotgun (WGS) entry which is preliminary data.</text>
</comment>
<feature type="region of interest" description="Disordered" evidence="1">
    <location>
        <begin position="45"/>
        <end position="76"/>
    </location>
</feature>
<dbReference type="AlphaFoldDB" id="A0A837HPJ8"/>
<feature type="compositionally biased region" description="Acidic residues" evidence="1">
    <location>
        <begin position="46"/>
        <end position="63"/>
    </location>
</feature>
<keyword evidence="2" id="KW-1133">Transmembrane helix</keyword>
<proteinExistence type="predicted"/>
<evidence type="ECO:0000313" key="3">
    <source>
        <dbReference type="EMBL" id="KKR02080.1"/>
    </source>
</evidence>
<feature type="transmembrane region" description="Helical" evidence="2">
    <location>
        <begin position="12"/>
        <end position="29"/>
    </location>
</feature>
<evidence type="ECO:0000313" key="4">
    <source>
        <dbReference type="Proteomes" id="UP000033998"/>
    </source>
</evidence>
<gene>
    <name evidence="3" type="ORF">UT27_C0003G0037</name>
</gene>
<keyword evidence="2" id="KW-0812">Transmembrane</keyword>
<protein>
    <submittedName>
        <fullName evidence="3">Uncharacterized protein</fullName>
    </submittedName>
</protein>
<organism evidence="3 4">
    <name type="scientific">Candidatus Nomurabacteria bacterium GW2011_GWD2_39_12</name>
    <dbReference type="NCBI Taxonomy" id="1618759"/>
    <lineage>
        <taxon>Bacteria</taxon>
        <taxon>Candidatus Nomuraibacteriota</taxon>
    </lineage>
</organism>
<sequence>MEPDKKSNGAFVGLIIIIIILVVGGIYMWQANQKAIEEKKIQAENVTEEDASDLDNLDAELEATDTSTGVDVDSVQ</sequence>
<evidence type="ECO:0000256" key="1">
    <source>
        <dbReference type="SAM" id="MobiDB-lite"/>
    </source>
</evidence>
<keyword evidence="2" id="KW-0472">Membrane</keyword>